<dbReference type="InterPro" id="IPR018060">
    <property type="entry name" value="HTH_AraC"/>
</dbReference>
<dbReference type="InterPro" id="IPR009057">
    <property type="entry name" value="Homeodomain-like_sf"/>
</dbReference>
<comment type="caution">
    <text evidence="5">The sequence shown here is derived from an EMBL/GenBank/DDBJ whole genome shotgun (WGS) entry which is preliminary data.</text>
</comment>
<dbReference type="AlphaFoldDB" id="A0A645GYD0"/>
<dbReference type="Pfam" id="PF12833">
    <property type="entry name" value="HTH_18"/>
    <property type="match status" value="1"/>
</dbReference>
<feature type="domain" description="HTH araC/xylS-type" evidence="4">
    <location>
        <begin position="71"/>
        <end position="169"/>
    </location>
</feature>
<reference evidence="5" key="1">
    <citation type="submission" date="2019-08" db="EMBL/GenBank/DDBJ databases">
        <authorList>
            <person name="Kucharzyk K."/>
            <person name="Murdoch R.W."/>
            <person name="Higgins S."/>
            <person name="Loffler F."/>
        </authorList>
    </citation>
    <scope>NUCLEOTIDE SEQUENCE</scope>
</reference>
<dbReference type="GO" id="GO:0003700">
    <property type="term" value="F:DNA-binding transcription factor activity"/>
    <property type="evidence" value="ECO:0007669"/>
    <property type="project" value="InterPro"/>
</dbReference>
<keyword evidence="1" id="KW-0805">Transcription regulation</keyword>
<protein>
    <submittedName>
        <fullName evidence="5">HTH-type transcriptional activator RhaS</fullName>
    </submittedName>
</protein>
<gene>
    <name evidence="5" type="primary">rhaS_134</name>
    <name evidence="5" type="ORF">SDC9_179300</name>
</gene>
<dbReference type="SMART" id="SM00342">
    <property type="entry name" value="HTH_ARAC"/>
    <property type="match status" value="1"/>
</dbReference>
<accession>A0A645GYD0</accession>
<name>A0A645GYD0_9ZZZZ</name>
<evidence type="ECO:0000256" key="1">
    <source>
        <dbReference type="ARBA" id="ARBA00023015"/>
    </source>
</evidence>
<evidence type="ECO:0000256" key="2">
    <source>
        <dbReference type="ARBA" id="ARBA00023125"/>
    </source>
</evidence>
<dbReference type="GO" id="GO:0043565">
    <property type="term" value="F:sequence-specific DNA binding"/>
    <property type="evidence" value="ECO:0007669"/>
    <property type="project" value="InterPro"/>
</dbReference>
<dbReference type="PROSITE" id="PS01124">
    <property type="entry name" value="HTH_ARAC_FAMILY_2"/>
    <property type="match status" value="1"/>
</dbReference>
<dbReference type="EMBL" id="VSSQ01083530">
    <property type="protein sequence ID" value="MPN31825.1"/>
    <property type="molecule type" value="Genomic_DNA"/>
</dbReference>
<evidence type="ECO:0000256" key="3">
    <source>
        <dbReference type="ARBA" id="ARBA00023163"/>
    </source>
</evidence>
<evidence type="ECO:0000313" key="5">
    <source>
        <dbReference type="EMBL" id="MPN31825.1"/>
    </source>
</evidence>
<evidence type="ECO:0000259" key="4">
    <source>
        <dbReference type="PROSITE" id="PS01124"/>
    </source>
</evidence>
<sequence>MRLNDVLQAQDPVVIGIVDAITNEAQHRELGGSLCAESLAIQLAVHLFRKYALINFRDDAPVGPLSPSRMRRLLEFLDVNLHENITIEQMADIAGLGVWTFSRHFRATTGVSPYDYVTRCRLERAVRLLSTGAQAIKEVAAICGFADQAHLTRMMQRRMGTTPARIKRDGGC</sequence>
<keyword evidence="2" id="KW-0238">DNA-binding</keyword>
<dbReference type="InterPro" id="IPR050204">
    <property type="entry name" value="AraC_XylS_family_regulators"/>
</dbReference>
<proteinExistence type="predicted"/>
<keyword evidence="3" id="KW-0804">Transcription</keyword>
<dbReference type="Gene3D" id="1.10.10.60">
    <property type="entry name" value="Homeodomain-like"/>
    <property type="match status" value="2"/>
</dbReference>
<dbReference type="SUPFAM" id="SSF46689">
    <property type="entry name" value="Homeodomain-like"/>
    <property type="match status" value="2"/>
</dbReference>
<dbReference type="PANTHER" id="PTHR46796:SF6">
    <property type="entry name" value="ARAC SUBFAMILY"/>
    <property type="match status" value="1"/>
</dbReference>
<dbReference type="PANTHER" id="PTHR46796">
    <property type="entry name" value="HTH-TYPE TRANSCRIPTIONAL ACTIVATOR RHAS-RELATED"/>
    <property type="match status" value="1"/>
</dbReference>
<organism evidence="5">
    <name type="scientific">bioreactor metagenome</name>
    <dbReference type="NCBI Taxonomy" id="1076179"/>
    <lineage>
        <taxon>unclassified sequences</taxon>
        <taxon>metagenomes</taxon>
        <taxon>ecological metagenomes</taxon>
    </lineage>
</organism>